<dbReference type="Proteomes" id="UP000220836">
    <property type="component" value="Unassembled WGS sequence"/>
</dbReference>
<evidence type="ECO:0000256" key="1">
    <source>
        <dbReference type="SAM" id="Phobius"/>
    </source>
</evidence>
<dbReference type="RefSeq" id="WP_097802860.1">
    <property type="nucleotide sequence ID" value="NZ_FXYH01000001.1"/>
</dbReference>
<feature type="transmembrane region" description="Helical" evidence="1">
    <location>
        <begin position="219"/>
        <end position="241"/>
    </location>
</feature>
<dbReference type="EMBL" id="FXYH01000001">
    <property type="protein sequence ID" value="SMX33862.1"/>
    <property type="molecule type" value="Genomic_DNA"/>
</dbReference>
<organism evidence="2 3">
    <name type="scientific">Pelagimonas varians</name>
    <dbReference type="NCBI Taxonomy" id="696760"/>
    <lineage>
        <taxon>Bacteria</taxon>
        <taxon>Pseudomonadati</taxon>
        <taxon>Pseudomonadota</taxon>
        <taxon>Alphaproteobacteria</taxon>
        <taxon>Rhodobacterales</taxon>
        <taxon>Roseobacteraceae</taxon>
        <taxon>Pelagimonas</taxon>
    </lineage>
</organism>
<evidence type="ECO:0000313" key="2">
    <source>
        <dbReference type="EMBL" id="SMX33862.1"/>
    </source>
</evidence>
<evidence type="ECO:0000313" key="3">
    <source>
        <dbReference type="Proteomes" id="UP000220836"/>
    </source>
</evidence>
<proteinExistence type="predicted"/>
<accession>A0A238JVL5</accession>
<dbReference type="AlphaFoldDB" id="A0A238JVL5"/>
<feature type="transmembrane region" description="Helical" evidence="1">
    <location>
        <begin position="247"/>
        <end position="264"/>
    </location>
</feature>
<sequence length="278" mass="30681">MNATEYPYAGLILPDARDLDPRPYLQAARRVLARLDPHPKGGSRVSETADMVRGGVFGLRVTPQEYSDYGPRMMLEVVTKDGTPTEDEAAAQILSDTVLFALKISSADIIEWYSPDVLLDAEDFIRLRSYVSPKRARITPGAETQKTVRLGAPDLVDRPAPLMLEDAIDTPTPAKRDTLSALYDMPSEDLDTELVAADAVSAPTQAESRKESRITAAGWLLSGVTAIIFLPVGIAMFLVGIYRGMDFRLVTQVMVVTGLFVLLYNTDRMHSVLRQFLY</sequence>
<name>A0A238JVL5_9RHOB</name>
<keyword evidence="1" id="KW-0812">Transmembrane</keyword>
<reference evidence="2 3" key="1">
    <citation type="submission" date="2017-05" db="EMBL/GenBank/DDBJ databases">
        <authorList>
            <person name="Song R."/>
            <person name="Chenine A.L."/>
            <person name="Ruprecht R.M."/>
        </authorList>
    </citation>
    <scope>NUCLEOTIDE SEQUENCE [LARGE SCALE GENOMIC DNA]</scope>
    <source>
        <strain evidence="2 3">CECT 8663</strain>
    </source>
</reference>
<keyword evidence="1" id="KW-0472">Membrane</keyword>
<keyword evidence="1" id="KW-1133">Transmembrane helix</keyword>
<protein>
    <submittedName>
        <fullName evidence="2">Uncharacterized protein</fullName>
    </submittedName>
</protein>
<keyword evidence="3" id="KW-1185">Reference proteome</keyword>
<gene>
    <name evidence="2" type="ORF">PEV8663_00323</name>
</gene>
<dbReference type="OrthoDB" id="7831789at2"/>